<reference evidence="1" key="2">
    <citation type="submission" date="2021-04" db="EMBL/GenBank/DDBJ databases">
        <authorList>
            <person name="Gilroy R."/>
        </authorList>
    </citation>
    <scope>NUCLEOTIDE SEQUENCE</scope>
    <source>
        <strain evidence="1">ChiBcec18-1249</strain>
    </source>
</reference>
<evidence type="ECO:0000313" key="1">
    <source>
        <dbReference type="EMBL" id="HJB14327.1"/>
    </source>
</evidence>
<proteinExistence type="predicted"/>
<name>A0A9D2LK96_9FIRM</name>
<evidence type="ECO:0000313" key="2">
    <source>
        <dbReference type="Proteomes" id="UP000823824"/>
    </source>
</evidence>
<accession>A0A9D2LK96</accession>
<sequence>MDIAEIQKVYASYNLEEILADVGELDPAPEAFSFPAKIEPPSAFAESNQIISNISSAK</sequence>
<protein>
    <submittedName>
        <fullName evidence="1">Uncharacterized protein</fullName>
    </submittedName>
</protein>
<gene>
    <name evidence="1" type="ORF">H9787_11550</name>
</gene>
<organism evidence="1 2">
    <name type="scientific">Candidatus Oscillibacter excrementigallinarum</name>
    <dbReference type="NCBI Taxonomy" id="2838716"/>
    <lineage>
        <taxon>Bacteria</taxon>
        <taxon>Bacillati</taxon>
        <taxon>Bacillota</taxon>
        <taxon>Clostridia</taxon>
        <taxon>Eubacteriales</taxon>
        <taxon>Oscillospiraceae</taxon>
        <taxon>Oscillibacter</taxon>
    </lineage>
</organism>
<dbReference type="EMBL" id="DWZJ01000106">
    <property type="protein sequence ID" value="HJB14327.1"/>
    <property type="molecule type" value="Genomic_DNA"/>
</dbReference>
<reference evidence="1" key="1">
    <citation type="journal article" date="2021" name="PeerJ">
        <title>Extensive microbial diversity within the chicken gut microbiome revealed by metagenomics and culture.</title>
        <authorList>
            <person name="Gilroy R."/>
            <person name="Ravi A."/>
            <person name="Getino M."/>
            <person name="Pursley I."/>
            <person name="Horton D.L."/>
            <person name="Alikhan N.F."/>
            <person name="Baker D."/>
            <person name="Gharbi K."/>
            <person name="Hall N."/>
            <person name="Watson M."/>
            <person name="Adriaenssens E.M."/>
            <person name="Foster-Nyarko E."/>
            <person name="Jarju S."/>
            <person name="Secka A."/>
            <person name="Antonio M."/>
            <person name="Oren A."/>
            <person name="Chaudhuri R.R."/>
            <person name="La Ragione R."/>
            <person name="Hildebrand F."/>
            <person name="Pallen M.J."/>
        </authorList>
    </citation>
    <scope>NUCLEOTIDE SEQUENCE</scope>
    <source>
        <strain evidence="1">ChiBcec18-1249</strain>
    </source>
</reference>
<comment type="caution">
    <text evidence="1">The sequence shown here is derived from an EMBL/GenBank/DDBJ whole genome shotgun (WGS) entry which is preliminary data.</text>
</comment>
<dbReference type="Proteomes" id="UP000823824">
    <property type="component" value="Unassembled WGS sequence"/>
</dbReference>
<dbReference type="AlphaFoldDB" id="A0A9D2LK96"/>